<reference evidence="1" key="1">
    <citation type="journal article" date="2023" name="Mol. Phylogenet. Evol.">
        <title>Genome-scale phylogeny and comparative genomics of the fungal order Sordariales.</title>
        <authorList>
            <person name="Hensen N."/>
            <person name="Bonometti L."/>
            <person name="Westerberg I."/>
            <person name="Brannstrom I.O."/>
            <person name="Guillou S."/>
            <person name="Cros-Aarteil S."/>
            <person name="Calhoun S."/>
            <person name="Haridas S."/>
            <person name="Kuo A."/>
            <person name="Mondo S."/>
            <person name="Pangilinan J."/>
            <person name="Riley R."/>
            <person name="LaButti K."/>
            <person name="Andreopoulos B."/>
            <person name="Lipzen A."/>
            <person name="Chen C."/>
            <person name="Yan M."/>
            <person name="Daum C."/>
            <person name="Ng V."/>
            <person name="Clum A."/>
            <person name="Steindorff A."/>
            <person name="Ohm R.A."/>
            <person name="Martin F."/>
            <person name="Silar P."/>
            <person name="Natvig D.O."/>
            <person name="Lalanne C."/>
            <person name="Gautier V."/>
            <person name="Ament-Velasquez S.L."/>
            <person name="Kruys A."/>
            <person name="Hutchinson M.I."/>
            <person name="Powell A.J."/>
            <person name="Barry K."/>
            <person name="Miller A.N."/>
            <person name="Grigoriev I.V."/>
            <person name="Debuchy R."/>
            <person name="Gladieux P."/>
            <person name="Hiltunen Thoren M."/>
            <person name="Johannesson H."/>
        </authorList>
    </citation>
    <scope>NUCLEOTIDE SEQUENCE</scope>
    <source>
        <strain evidence="1">PSN293</strain>
    </source>
</reference>
<dbReference type="Proteomes" id="UP001301769">
    <property type="component" value="Unassembled WGS sequence"/>
</dbReference>
<protein>
    <submittedName>
        <fullName evidence="1">Uncharacterized protein</fullName>
    </submittedName>
</protein>
<evidence type="ECO:0000313" key="1">
    <source>
        <dbReference type="EMBL" id="KAK4217007.1"/>
    </source>
</evidence>
<name>A0AAN6YHY1_9PEZI</name>
<keyword evidence="2" id="KW-1185">Reference proteome</keyword>
<dbReference type="InterPro" id="IPR029057">
    <property type="entry name" value="PRTase-like"/>
</dbReference>
<sequence>MVFTTSTAFLDIDTSTITRNTATNLRLFPAAHILRSFLKQPGSPNIPIQAIGLSLYESLPTSDDQVVEEPDSSPRSLPTCAYGELQTSLPQRWWFPWQMDNHKSSPQQLPIPSARLMTARHPECVKRHGRR</sequence>
<dbReference type="AlphaFoldDB" id="A0AAN6YHY1"/>
<comment type="caution">
    <text evidence="1">The sequence shown here is derived from an EMBL/GenBank/DDBJ whole genome shotgun (WGS) entry which is preliminary data.</text>
</comment>
<proteinExistence type="predicted"/>
<gene>
    <name evidence="1" type="ORF">QBC37DRAFT_370432</name>
</gene>
<accession>A0AAN6YHY1</accession>
<dbReference type="Gene3D" id="3.40.50.2020">
    <property type="match status" value="1"/>
</dbReference>
<organism evidence="1 2">
    <name type="scientific">Rhypophila decipiens</name>
    <dbReference type="NCBI Taxonomy" id="261697"/>
    <lineage>
        <taxon>Eukaryota</taxon>
        <taxon>Fungi</taxon>
        <taxon>Dikarya</taxon>
        <taxon>Ascomycota</taxon>
        <taxon>Pezizomycotina</taxon>
        <taxon>Sordariomycetes</taxon>
        <taxon>Sordariomycetidae</taxon>
        <taxon>Sordariales</taxon>
        <taxon>Naviculisporaceae</taxon>
        <taxon>Rhypophila</taxon>
    </lineage>
</organism>
<dbReference type="EMBL" id="MU858063">
    <property type="protein sequence ID" value="KAK4217007.1"/>
    <property type="molecule type" value="Genomic_DNA"/>
</dbReference>
<evidence type="ECO:0000313" key="2">
    <source>
        <dbReference type="Proteomes" id="UP001301769"/>
    </source>
</evidence>
<reference evidence="1" key="2">
    <citation type="submission" date="2023-05" db="EMBL/GenBank/DDBJ databases">
        <authorList>
            <consortium name="Lawrence Berkeley National Laboratory"/>
            <person name="Steindorff A."/>
            <person name="Hensen N."/>
            <person name="Bonometti L."/>
            <person name="Westerberg I."/>
            <person name="Brannstrom I.O."/>
            <person name="Guillou S."/>
            <person name="Cros-Aarteil S."/>
            <person name="Calhoun S."/>
            <person name="Haridas S."/>
            <person name="Kuo A."/>
            <person name="Mondo S."/>
            <person name="Pangilinan J."/>
            <person name="Riley R."/>
            <person name="Labutti K."/>
            <person name="Andreopoulos B."/>
            <person name="Lipzen A."/>
            <person name="Chen C."/>
            <person name="Yanf M."/>
            <person name="Daum C."/>
            <person name="Ng V."/>
            <person name="Clum A."/>
            <person name="Ohm R."/>
            <person name="Martin F."/>
            <person name="Silar P."/>
            <person name="Natvig D."/>
            <person name="Lalanne C."/>
            <person name="Gautier V."/>
            <person name="Ament-Velasquez S.L."/>
            <person name="Kruys A."/>
            <person name="Hutchinson M.I."/>
            <person name="Powell A.J."/>
            <person name="Barry K."/>
            <person name="Miller A.N."/>
            <person name="Grigoriev I.V."/>
            <person name="Debuchy R."/>
            <person name="Gladieux P."/>
            <person name="Thoren M.H."/>
            <person name="Johannesson H."/>
        </authorList>
    </citation>
    <scope>NUCLEOTIDE SEQUENCE</scope>
    <source>
        <strain evidence="1">PSN293</strain>
    </source>
</reference>